<sequence length="325" mass="35641">MICDVKMPLDHAYRKGNTNNSNNNSNNNNNNGNEYDYKQQYKQNRHEFNFEIPVSSFANASDSKATSTVQRTLVFAESQDYVLTVFIAEVGTGSKVQLEFLSLRYTFTPPETMLRKSNRESVPTNNSSGLNDMVNHGKSLQPMVTTKPSELDRDIRSAQVHLPTTLLPTQTTQMQLQDQLQSGMNQFTPNSVRMFTIKPQTISVSTPSHSSQSTNTPAFQSVGTPSVEPGMSATKTATTPVTTGTNSASVRQFPLPTIMVGRGIAVNNNMTPQRNPQKQYGSNAMWAHGIVNSPASSCLPSPYPSTVGESPAHPPITHFSLSYIS</sequence>
<dbReference type="EMBL" id="ASPP01008178">
    <property type="protein sequence ID" value="ETO25962.1"/>
    <property type="molecule type" value="Genomic_DNA"/>
</dbReference>
<feature type="compositionally biased region" description="Low complexity" evidence="1">
    <location>
        <begin position="232"/>
        <end position="248"/>
    </location>
</feature>
<feature type="region of interest" description="Disordered" evidence="1">
    <location>
        <begin position="203"/>
        <end position="248"/>
    </location>
</feature>
<comment type="caution">
    <text evidence="2">The sequence shown here is derived from an EMBL/GenBank/DDBJ whole genome shotgun (WGS) entry which is preliminary data.</text>
</comment>
<protein>
    <submittedName>
        <fullName evidence="2">Uncharacterized protein</fullName>
    </submittedName>
</protein>
<feature type="region of interest" description="Disordered" evidence="1">
    <location>
        <begin position="13"/>
        <end position="35"/>
    </location>
</feature>
<keyword evidence="3" id="KW-1185">Reference proteome</keyword>
<dbReference type="Proteomes" id="UP000023152">
    <property type="component" value="Unassembled WGS sequence"/>
</dbReference>
<evidence type="ECO:0000313" key="3">
    <source>
        <dbReference type="Proteomes" id="UP000023152"/>
    </source>
</evidence>
<feature type="compositionally biased region" description="Low complexity" evidence="1">
    <location>
        <begin position="16"/>
        <end position="33"/>
    </location>
</feature>
<feature type="compositionally biased region" description="Low complexity" evidence="1">
    <location>
        <begin position="203"/>
        <end position="216"/>
    </location>
</feature>
<dbReference type="AlphaFoldDB" id="X6NKS2"/>
<proteinExistence type="predicted"/>
<reference evidence="2 3" key="1">
    <citation type="journal article" date="2013" name="Curr. Biol.">
        <title>The Genome of the Foraminiferan Reticulomyxa filosa.</title>
        <authorList>
            <person name="Glockner G."/>
            <person name="Hulsmann N."/>
            <person name="Schleicher M."/>
            <person name="Noegel A.A."/>
            <person name="Eichinger L."/>
            <person name="Gallinger C."/>
            <person name="Pawlowski J."/>
            <person name="Sierra R."/>
            <person name="Euteneuer U."/>
            <person name="Pillet L."/>
            <person name="Moustafa A."/>
            <person name="Platzer M."/>
            <person name="Groth M."/>
            <person name="Szafranski K."/>
            <person name="Schliwa M."/>
        </authorList>
    </citation>
    <scope>NUCLEOTIDE SEQUENCE [LARGE SCALE GENOMIC DNA]</scope>
</reference>
<evidence type="ECO:0000313" key="2">
    <source>
        <dbReference type="EMBL" id="ETO25962.1"/>
    </source>
</evidence>
<evidence type="ECO:0000256" key="1">
    <source>
        <dbReference type="SAM" id="MobiDB-lite"/>
    </source>
</evidence>
<organism evidence="2 3">
    <name type="scientific">Reticulomyxa filosa</name>
    <dbReference type="NCBI Taxonomy" id="46433"/>
    <lineage>
        <taxon>Eukaryota</taxon>
        <taxon>Sar</taxon>
        <taxon>Rhizaria</taxon>
        <taxon>Retaria</taxon>
        <taxon>Foraminifera</taxon>
        <taxon>Monothalamids</taxon>
        <taxon>Reticulomyxidae</taxon>
        <taxon>Reticulomyxa</taxon>
    </lineage>
</organism>
<accession>X6NKS2</accession>
<gene>
    <name evidence="2" type="ORF">RFI_11176</name>
</gene>
<name>X6NKS2_RETFI</name>